<feature type="transmembrane region" description="Helical" evidence="1">
    <location>
        <begin position="12"/>
        <end position="33"/>
    </location>
</feature>
<dbReference type="EMBL" id="MEYN01000009">
    <property type="protein sequence ID" value="OGD30947.1"/>
    <property type="molecule type" value="Genomic_DNA"/>
</dbReference>
<protein>
    <submittedName>
        <fullName evidence="2">Uncharacterized protein</fullName>
    </submittedName>
</protein>
<organism evidence="2 3">
    <name type="scientific">Candidatus Azambacteria bacterium RIFCSPHIGHO2_02_46_12</name>
    <dbReference type="NCBI Taxonomy" id="1797295"/>
    <lineage>
        <taxon>Bacteria</taxon>
        <taxon>Candidatus Azamiibacteriota</taxon>
    </lineage>
</organism>
<dbReference type="AlphaFoldDB" id="A0A1F5BK00"/>
<keyword evidence="1" id="KW-0812">Transmembrane</keyword>
<accession>A0A1F5BK00</accession>
<name>A0A1F5BK00_9BACT</name>
<evidence type="ECO:0000313" key="2">
    <source>
        <dbReference type="EMBL" id="OGD30947.1"/>
    </source>
</evidence>
<sequence length="203" mass="23153">MTRRKNDADIIFKLVGAAFLVLAGLITGIFMLFKNFFKKKEEVKYLPPDDLEGELKLTSISVKDTPIREREGEFTFLHEKGVQLAYLKSVSQGYLGTSMRVTRGVRFFYGAQAKTQKLVQEDVGDLFLTNQRIVFMGNFKTFETPLNKINAVQKYIDGYLGLSISGKSNNALFFLKEKIYLWSAAIEQIEGAMTEAEYKEKKE</sequence>
<dbReference type="Proteomes" id="UP000179184">
    <property type="component" value="Unassembled WGS sequence"/>
</dbReference>
<evidence type="ECO:0000313" key="3">
    <source>
        <dbReference type="Proteomes" id="UP000179184"/>
    </source>
</evidence>
<keyword evidence="1" id="KW-1133">Transmembrane helix</keyword>
<comment type="caution">
    <text evidence="2">The sequence shown here is derived from an EMBL/GenBank/DDBJ whole genome shotgun (WGS) entry which is preliminary data.</text>
</comment>
<proteinExistence type="predicted"/>
<keyword evidence="1" id="KW-0472">Membrane</keyword>
<gene>
    <name evidence="2" type="ORF">A2W60_01400</name>
</gene>
<evidence type="ECO:0000256" key="1">
    <source>
        <dbReference type="SAM" id="Phobius"/>
    </source>
</evidence>
<reference evidence="2 3" key="1">
    <citation type="journal article" date="2016" name="Nat. Commun.">
        <title>Thousands of microbial genomes shed light on interconnected biogeochemical processes in an aquifer system.</title>
        <authorList>
            <person name="Anantharaman K."/>
            <person name="Brown C.T."/>
            <person name="Hug L.A."/>
            <person name="Sharon I."/>
            <person name="Castelle C.J."/>
            <person name="Probst A.J."/>
            <person name="Thomas B.C."/>
            <person name="Singh A."/>
            <person name="Wilkins M.J."/>
            <person name="Karaoz U."/>
            <person name="Brodie E.L."/>
            <person name="Williams K.H."/>
            <person name="Hubbard S.S."/>
            <person name="Banfield J.F."/>
        </authorList>
    </citation>
    <scope>NUCLEOTIDE SEQUENCE [LARGE SCALE GENOMIC DNA]</scope>
</reference>